<accession>A0A5J4QQE3</accession>
<dbReference type="AlphaFoldDB" id="A0A5J4QQE3"/>
<evidence type="ECO:0000313" key="2">
    <source>
        <dbReference type="EMBL" id="KAA6323224.1"/>
    </source>
</evidence>
<protein>
    <recommendedName>
        <fullName evidence="3">Carboxyl-terminal protease</fullName>
    </recommendedName>
</protein>
<reference evidence="2" key="1">
    <citation type="submission" date="2019-03" db="EMBL/GenBank/DDBJ databases">
        <title>Single cell metagenomics reveals metabolic interactions within the superorganism composed of flagellate Streblomastix strix and complex community of Bacteroidetes bacteria on its surface.</title>
        <authorList>
            <person name="Treitli S.C."/>
            <person name="Kolisko M."/>
            <person name="Husnik F."/>
            <person name="Keeling P."/>
            <person name="Hampl V."/>
        </authorList>
    </citation>
    <scope>NUCLEOTIDE SEQUENCE</scope>
    <source>
        <strain evidence="2">STM</strain>
    </source>
</reference>
<feature type="transmembrane region" description="Helical" evidence="1">
    <location>
        <begin position="7"/>
        <end position="28"/>
    </location>
</feature>
<feature type="non-terminal residue" evidence="2">
    <location>
        <position position="104"/>
    </location>
</feature>
<sequence>MSTKQSFRLASIIIAVSVVFGILIGTFYTRNFTGGHHSIAGNSSGKLNALLHIIDDQYVDTVDINSLAEEGMPQLLAELDPHSLYFPAKKLEEVNSELEGHFSG</sequence>
<evidence type="ECO:0000256" key="1">
    <source>
        <dbReference type="SAM" id="Phobius"/>
    </source>
</evidence>
<dbReference type="EMBL" id="SNRY01002855">
    <property type="protein sequence ID" value="KAA6323224.1"/>
    <property type="molecule type" value="Genomic_DNA"/>
</dbReference>
<keyword evidence="1" id="KW-0812">Transmembrane</keyword>
<organism evidence="2">
    <name type="scientific">termite gut metagenome</name>
    <dbReference type="NCBI Taxonomy" id="433724"/>
    <lineage>
        <taxon>unclassified sequences</taxon>
        <taxon>metagenomes</taxon>
        <taxon>organismal metagenomes</taxon>
    </lineage>
</organism>
<proteinExistence type="predicted"/>
<comment type="caution">
    <text evidence="2">The sequence shown here is derived from an EMBL/GenBank/DDBJ whole genome shotgun (WGS) entry which is preliminary data.</text>
</comment>
<evidence type="ECO:0008006" key="3">
    <source>
        <dbReference type="Google" id="ProtNLM"/>
    </source>
</evidence>
<gene>
    <name evidence="2" type="ORF">EZS27_027319</name>
</gene>
<keyword evidence="1" id="KW-0472">Membrane</keyword>
<name>A0A5J4QQE3_9ZZZZ</name>
<keyword evidence="1" id="KW-1133">Transmembrane helix</keyword>